<dbReference type="PANTHER" id="PTHR47990">
    <property type="entry name" value="2-OXOGLUTARATE (2OG) AND FE(II)-DEPENDENT OXYGENASE SUPERFAMILY PROTEIN-RELATED"/>
    <property type="match status" value="1"/>
</dbReference>
<dbReference type="GO" id="GO:0046872">
    <property type="term" value="F:metal ion binding"/>
    <property type="evidence" value="ECO:0007669"/>
    <property type="project" value="UniProtKB-KW"/>
</dbReference>
<dbReference type="EMBL" id="KZ305143">
    <property type="protein sequence ID" value="PIA25070.1"/>
    <property type="molecule type" value="Genomic_DNA"/>
</dbReference>
<protein>
    <recommendedName>
        <fullName evidence="2">Fe2OG dioxygenase domain-containing protein</fullName>
    </recommendedName>
</protein>
<keyword evidence="4" id="KW-1185">Reference proteome</keyword>
<evidence type="ECO:0000313" key="4">
    <source>
        <dbReference type="Proteomes" id="UP000230069"/>
    </source>
</evidence>
<dbReference type="InterPro" id="IPR005123">
    <property type="entry name" value="Oxoglu/Fe-dep_dioxygenase_dom"/>
</dbReference>
<keyword evidence="1" id="KW-0408">Iron</keyword>
<dbReference type="InterPro" id="IPR044861">
    <property type="entry name" value="IPNS-like_FE2OG_OXY"/>
</dbReference>
<dbReference type="PROSITE" id="PS51471">
    <property type="entry name" value="FE2OG_OXY"/>
    <property type="match status" value="1"/>
</dbReference>
<proteinExistence type="inferred from homology"/>
<dbReference type="InterPro" id="IPR050231">
    <property type="entry name" value="Iron_ascorbate_oxido_reductase"/>
</dbReference>
<dbReference type="Proteomes" id="UP000230069">
    <property type="component" value="Unassembled WGS sequence"/>
</dbReference>
<dbReference type="GO" id="GO:0016491">
    <property type="term" value="F:oxidoreductase activity"/>
    <property type="evidence" value="ECO:0007669"/>
    <property type="project" value="UniProtKB-KW"/>
</dbReference>
<evidence type="ECO:0000259" key="2">
    <source>
        <dbReference type="PROSITE" id="PS51471"/>
    </source>
</evidence>
<organism evidence="3 4">
    <name type="scientific">Aquilegia coerulea</name>
    <name type="common">Rocky mountain columbine</name>
    <dbReference type="NCBI Taxonomy" id="218851"/>
    <lineage>
        <taxon>Eukaryota</taxon>
        <taxon>Viridiplantae</taxon>
        <taxon>Streptophyta</taxon>
        <taxon>Embryophyta</taxon>
        <taxon>Tracheophyta</taxon>
        <taxon>Spermatophyta</taxon>
        <taxon>Magnoliopsida</taxon>
        <taxon>Ranunculales</taxon>
        <taxon>Ranunculaceae</taxon>
        <taxon>Thalictroideae</taxon>
        <taxon>Aquilegia</taxon>
    </lineage>
</organism>
<sequence length="235" mass="26852">MEGYFENLPLMPLYESFGIKNFQSLEQLQSFTNLMWPEGNPILSEIMYSYFKQVSELENMVKRMVFESFGVEGYYDSLVESTTYRLRLMKYNAPGTDEAIVGFVPHKDYSFVTILGQNDVSGLEIQSKDGKWITVKPSTSSFIVMVGEVFMAWSNDRLHAPLHHVIMTGDGVRYSVAVLSQCEDTVQVPKEMVDDDHPLRYKPFSHNAYHAFVLTKDATTLKTKIKAFCGVDHLL</sequence>
<dbReference type="AlphaFoldDB" id="A0A2G5C1B3"/>
<evidence type="ECO:0000313" key="3">
    <source>
        <dbReference type="EMBL" id="PIA25070.1"/>
    </source>
</evidence>
<accession>A0A2G5C1B3</accession>
<keyword evidence="1" id="KW-0479">Metal-binding</keyword>
<evidence type="ECO:0000256" key="1">
    <source>
        <dbReference type="RuleBase" id="RU003682"/>
    </source>
</evidence>
<dbReference type="InterPro" id="IPR027443">
    <property type="entry name" value="IPNS-like_sf"/>
</dbReference>
<dbReference type="OrthoDB" id="288590at2759"/>
<gene>
    <name evidence="3" type="ORF">AQUCO_12700001v1</name>
</gene>
<dbReference type="InParanoid" id="A0A2G5C1B3"/>
<feature type="domain" description="Fe2OG dioxygenase" evidence="2">
    <location>
        <begin position="82"/>
        <end position="182"/>
    </location>
</feature>
<keyword evidence="1" id="KW-0560">Oxidoreductase</keyword>
<reference evidence="3 4" key="1">
    <citation type="submission" date="2017-09" db="EMBL/GenBank/DDBJ databases">
        <title>WGS assembly of Aquilegia coerulea Goldsmith.</title>
        <authorList>
            <person name="Hodges S."/>
            <person name="Kramer E."/>
            <person name="Nordborg M."/>
            <person name="Tomkins J."/>
            <person name="Borevitz J."/>
            <person name="Derieg N."/>
            <person name="Yan J."/>
            <person name="Mihaltcheva S."/>
            <person name="Hayes R.D."/>
            <person name="Rokhsar D."/>
        </authorList>
    </citation>
    <scope>NUCLEOTIDE SEQUENCE [LARGE SCALE GENOMIC DNA]</scope>
    <source>
        <strain evidence="4">cv. Goldsmith</strain>
    </source>
</reference>
<dbReference type="STRING" id="218851.A0A2G5C1B3"/>
<dbReference type="SUPFAM" id="SSF51197">
    <property type="entry name" value="Clavaminate synthase-like"/>
    <property type="match status" value="1"/>
</dbReference>
<dbReference type="Gene3D" id="2.60.120.330">
    <property type="entry name" value="B-lactam Antibiotic, Isopenicillin N Synthase, Chain"/>
    <property type="match status" value="1"/>
</dbReference>
<dbReference type="Pfam" id="PF03171">
    <property type="entry name" value="2OG-FeII_Oxy"/>
    <property type="match status" value="1"/>
</dbReference>
<name>A0A2G5C1B3_AQUCA</name>
<comment type="similarity">
    <text evidence="1">Belongs to the iron/ascorbate-dependent oxidoreductase family.</text>
</comment>